<gene>
    <name evidence="2" type="ORF">CERZMDRAFT_102109</name>
</gene>
<evidence type="ECO:0000313" key="3">
    <source>
        <dbReference type="Proteomes" id="UP000799539"/>
    </source>
</evidence>
<accession>A0A6A6F225</accession>
<feature type="region of interest" description="Disordered" evidence="1">
    <location>
        <begin position="196"/>
        <end position="221"/>
    </location>
</feature>
<reference evidence="2" key="1">
    <citation type="journal article" date="2020" name="Stud. Mycol.">
        <title>101 Dothideomycetes genomes: a test case for predicting lifestyles and emergence of pathogens.</title>
        <authorList>
            <person name="Haridas S."/>
            <person name="Albert R."/>
            <person name="Binder M."/>
            <person name="Bloem J."/>
            <person name="Labutti K."/>
            <person name="Salamov A."/>
            <person name="Andreopoulos B."/>
            <person name="Baker S."/>
            <person name="Barry K."/>
            <person name="Bills G."/>
            <person name="Bluhm B."/>
            <person name="Cannon C."/>
            <person name="Castanera R."/>
            <person name="Culley D."/>
            <person name="Daum C."/>
            <person name="Ezra D."/>
            <person name="Gonzalez J."/>
            <person name="Henrissat B."/>
            <person name="Kuo A."/>
            <person name="Liang C."/>
            <person name="Lipzen A."/>
            <person name="Lutzoni F."/>
            <person name="Magnuson J."/>
            <person name="Mondo S."/>
            <person name="Nolan M."/>
            <person name="Ohm R."/>
            <person name="Pangilinan J."/>
            <person name="Park H.-J."/>
            <person name="Ramirez L."/>
            <person name="Alfaro M."/>
            <person name="Sun H."/>
            <person name="Tritt A."/>
            <person name="Yoshinaga Y."/>
            <person name="Zwiers L.-H."/>
            <person name="Turgeon B."/>
            <person name="Goodwin S."/>
            <person name="Spatafora J."/>
            <person name="Crous P."/>
            <person name="Grigoriev I."/>
        </authorList>
    </citation>
    <scope>NUCLEOTIDE SEQUENCE</scope>
    <source>
        <strain evidence="2">SCOH1-5</strain>
    </source>
</reference>
<sequence length="692" mass="75038">MGDGFYLTELSPAALAKSVQELKVDSNTYGRLTVGKILSGKDDAGQHEVPEEHIYDGIMEIPLPSPFTGAPVNAQPMNMNGSLVEKWLFEDRLTMATLRTRQKCSTGRGHSIATGSSKRTANRKLQYIEASGVAEEFSATQMLAMPGIPNTADMVIRQSMRDEEWSGQMRSSSECLPTWPGNKRFSLANHHIQAGEEDDGVSDATSQPASTSTSSPSLPDVTVLPRNIHELKEEFNGYGHLSAEDILYKKNASGECIVPEEHVYGGVFLKVKAVYKISEIAEAINDKKEAVGKRKTTPNSYTKRHTGALVAKAAADAACKGGEVNIYKALVDADVAAGRPREVAEACRKQKWTGSRNGTYGTGSRAATESSATSQSKRKRSTLDEQAVGQSSKRQALSRDDAQDQASVISQAFSHGSFDDQSGHRAEGSEHTMSAQFNTTTALNEAGLYAITTPSLVPQVPIMTDGHGYLPLLPMNAGIAFANDQPFSSDFPEVTIQDSEQAMADLVAFLDANPLHYTLAGFDFLLLFRISSTAASRLAPLLNLCNKPDDEKVICDAKLNIFFQVADGVQSDYEMEDMGRPAKRVAGSPSYAAGQSDVRSCAGYASIPNLAPVKHANMISLFPKLYIFPSTFRTPYEFEFRSASFSFVPESFDQGVHSQGPVHFWPVDQGNTVPRQAAQGHEGRDYAAQNSV</sequence>
<evidence type="ECO:0000313" key="2">
    <source>
        <dbReference type="EMBL" id="KAF2207842.1"/>
    </source>
</evidence>
<dbReference type="OrthoDB" id="10383766at2759"/>
<name>A0A6A6F225_9PEZI</name>
<feature type="compositionally biased region" description="Low complexity" evidence="1">
    <location>
        <begin position="202"/>
        <end position="220"/>
    </location>
</feature>
<protein>
    <submittedName>
        <fullName evidence="2">Uncharacterized protein</fullName>
    </submittedName>
</protein>
<dbReference type="AlphaFoldDB" id="A0A6A6F225"/>
<proteinExistence type="predicted"/>
<dbReference type="Proteomes" id="UP000799539">
    <property type="component" value="Unassembled WGS sequence"/>
</dbReference>
<dbReference type="EMBL" id="ML992700">
    <property type="protein sequence ID" value="KAF2207842.1"/>
    <property type="molecule type" value="Genomic_DNA"/>
</dbReference>
<evidence type="ECO:0000256" key="1">
    <source>
        <dbReference type="SAM" id="MobiDB-lite"/>
    </source>
</evidence>
<feature type="compositionally biased region" description="Polar residues" evidence="1">
    <location>
        <begin position="365"/>
        <end position="375"/>
    </location>
</feature>
<organism evidence="2 3">
    <name type="scientific">Cercospora zeae-maydis SCOH1-5</name>
    <dbReference type="NCBI Taxonomy" id="717836"/>
    <lineage>
        <taxon>Eukaryota</taxon>
        <taxon>Fungi</taxon>
        <taxon>Dikarya</taxon>
        <taxon>Ascomycota</taxon>
        <taxon>Pezizomycotina</taxon>
        <taxon>Dothideomycetes</taxon>
        <taxon>Dothideomycetidae</taxon>
        <taxon>Mycosphaerellales</taxon>
        <taxon>Mycosphaerellaceae</taxon>
        <taxon>Cercospora</taxon>
    </lineage>
</organism>
<feature type="region of interest" description="Disordered" evidence="1">
    <location>
        <begin position="345"/>
        <end position="405"/>
    </location>
</feature>
<keyword evidence="3" id="KW-1185">Reference proteome</keyword>